<keyword evidence="1" id="KW-0812">Transmembrane</keyword>
<dbReference type="Proteomes" id="UP000664844">
    <property type="component" value="Unassembled WGS sequence"/>
</dbReference>
<gene>
    <name evidence="2" type="ORF">J0895_18565</name>
</gene>
<keyword evidence="1" id="KW-0472">Membrane</keyword>
<keyword evidence="3" id="KW-1185">Reference proteome</keyword>
<dbReference type="EMBL" id="JAFLQW010000486">
    <property type="protein sequence ID" value="MBO0351035.1"/>
    <property type="molecule type" value="Genomic_DNA"/>
</dbReference>
<proteinExistence type="predicted"/>
<reference evidence="2 3" key="1">
    <citation type="submission" date="2021-03" db="EMBL/GenBank/DDBJ databases">
        <title>Metabolic Capacity of the Antarctic Cyanobacterium Phormidium pseudopriestleyi that Sustains Oxygenic Photosynthesis in the Presence of Hydrogen Sulfide.</title>
        <authorList>
            <person name="Lumian J.E."/>
            <person name="Jungblut A.D."/>
            <person name="Dillon M.L."/>
            <person name="Hawes I."/>
            <person name="Doran P.T."/>
            <person name="Mackey T.J."/>
            <person name="Dick G.J."/>
            <person name="Grettenberger C.L."/>
            <person name="Sumner D.Y."/>
        </authorList>
    </citation>
    <scope>NUCLEOTIDE SEQUENCE [LARGE SCALE GENOMIC DNA]</scope>
    <source>
        <strain evidence="2 3">FRX01</strain>
    </source>
</reference>
<accession>A0ABS3FV93</accession>
<organism evidence="2 3">
    <name type="scientific">Phormidium pseudopriestleyi FRX01</name>
    <dbReference type="NCBI Taxonomy" id="1759528"/>
    <lineage>
        <taxon>Bacteria</taxon>
        <taxon>Bacillati</taxon>
        <taxon>Cyanobacteriota</taxon>
        <taxon>Cyanophyceae</taxon>
        <taxon>Oscillatoriophycideae</taxon>
        <taxon>Oscillatoriales</taxon>
        <taxon>Oscillatoriaceae</taxon>
        <taxon>Phormidium</taxon>
    </lineage>
</organism>
<feature type="transmembrane region" description="Helical" evidence="1">
    <location>
        <begin position="21"/>
        <end position="42"/>
    </location>
</feature>
<protein>
    <submittedName>
        <fullName evidence="2">Uncharacterized protein</fullName>
    </submittedName>
</protein>
<evidence type="ECO:0000313" key="3">
    <source>
        <dbReference type="Proteomes" id="UP000664844"/>
    </source>
</evidence>
<name>A0ABS3FV93_9CYAN</name>
<dbReference type="RefSeq" id="WP_207089494.1">
    <property type="nucleotide sequence ID" value="NZ_JAFLQW010000486.1"/>
</dbReference>
<keyword evidence="1" id="KW-1133">Transmembrane helix</keyword>
<evidence type="ECO:0000256" key="1">
    <source>
        <dbReference type="SAM" id="Phobius"/>
    </source>
</evidence>
<sequence length="45" mass="4753">MGKPALIIIGVDAAIAQIKPIIWIGISTLNVCVLILRGVGWARPT</sequence>
<evidence type="ECO:0000313" key="2">
    <source>
        <dbReference type="EMBL" id="MBO0351035.1"/>
    </source>
</evidence>
<comment type="caution">
    <text evidence="2">The sequence shown here is derived from an EMBL/GenBank/DDBJ whole genome shotgun (WGS) entry which is preliminary data.</text>
</comment>